<dbReference type="EMBL" id="JARIHO010000021">
    <property type="protein sequence ID" value="KAJ7346438.1"/>
    <property type="molecule type" value="Genomic_DNA"/>
</dbReference>
<reference evidence="1" key="1">
    <citation type="submission" date="2023-03" db="EMBL/GenBank/DDBJ databases">
        <title>Massive genome expansion in bonnet fungi (Mycena s.s.) driven by repeated elements and novel gene families across ecological guilds.</title>
        <authorList>
            <consortium name="Lawrence Berkeley National Laboratory"/>
            <person name="Harder C.B."/>
            <person name="Miyauchi S."/>
            <person name="Viragh M."/>
            <person name="Kuo A."/>
            <person name="Thoen E."/>
            <person name="Andreopoulos B."/>
            <person name="Lu D."/>
            <person name="Skrede I."/>
            <person name="Drula E."/>
            <person name="Henrissat B."/>
            <person name="Morin E."/>
            <person name="Kohler A."/>
            <person name="Barry K."/>
            <person name="LaButti K."/>
            <person name="Morin E."/>
            <person name="Salamov A."/>
            <person name="Lipzen A."/>
            <person name="Mereny Z."/>
            <person name="Hegedus B."/>
            <person name="Baldrian P."/>
            <person name="Stursova M."/>
            <person name="Weitz H."/>
            <person name="Taylor A."/>
            <person name="Grigoriev I.V."/>
            <person name="Nagy L.G."/>
            <person name="Martin F."/>
            <person name="Kauserud H."/>
        </authorList>
    </citation>
    <scope>NUCLEOTIDE SEQUENCE</scope>
    <source>
        <strain evidence="1">CBHHK002</strain>
    </source>
</reference>
<protein>
    <submittedName>
        <fullName evidence="1">Uncharacterized protein</fullName>
    </submittedName>
</protein>
<evidence type="ECO:0000313" key="1">
    <source>
        <dbReference type="EMBL" id="KAJ7346438.1"/>
    </source>
</evidence>
<dbReference type="SUPFAM" id="SSF53474">
    <property type="entry name" value="alpha/beta-Hydrolases"/>
    <property type="match status" value="1"/>
</dbReference>
<keyword evidence="2" id="KW-1185">Reference proteome</keyword>
<dbReference type="InterPro" id="IPR029058">
    <property type="entry name" value="AB_hydrolase_fold"/>
</dbReference>
<dbReference type="Proteomes" id="UP001218218">
    <property type="component" value="Unassembled WGS sequence"/>
</dbReference>
<sequence>MSNPSLSPRARLLAVLGFYVPLSTPITVSSPLGLVDWDASLKANSVFPEISPEAAEVKQPLLFVAFTGDCLSLPIFGDTTHAKYAKGKLTRKEIGAGHWGTESHAEELNEILHEWLRGLD</sequence>
<dbReference type="AlphaFoldDB" id="A0AAD7EQL3"/>
<dbReference type="Gene3D" id="3.40.50.1820">
    <property type="entry name" value="alpha/beta hydrolase"/>
    <property type="match status" value="1"/>
</dbReference>
<proteinExistence type="predicted"/>
<name>A0AAD7EQL3_9AGAR</name>
<organism evidence="1 2">
    <name type="scientific">Mycena albidolilacea</name>
    <dbReference type="NCBI Taxonomy" id="1033008"/>
    <lineage>
        <taxon>Eukaryota</taxon>
        <taxon>Fungi</taxon>
        <taxon>Dikarya</taxon>
        <taxon>Basidiomycota</taxon>
        <taxon>Agaricomycotina</taxon>
        <taxon>Agaricomycetes</taxon>
        <taxon>Agaricomycetidae</taxon>
        <taxon>Agaricales</taxon>
        <taxon>Marasmiineae</taxon>
        <taxon>Mycenaceae</taxon>
        <taxon>Mycena</taxon>
    </lineage>
</organism>
<accession>A0AAD7EQL3</accession>
<gene>
    <name evidence="1" type="ORF">DFH08DRAFT_961857</name>
</gene>
<evidence type="ECO:0000313" key="2">
    <source>
        <dbReference type="Proteomes" id="UP001218218"/>
    </source>
</evidence>
<comment type="caution">
    <text evidence="1">The sequence shown here is derived from an EMBL/GenBank/DDBJ whole genome shotgun (WGS) entry which is preliminary data.</text>
</comment>